<dbReference type="InterPro" id="IPR027417">
    <property type="entry name" value="P-loop_NTPase"/>
</dbReference>
<dbReference type="GO" id="GO:0006225">
    <property type="term" value="P:UDP biosynthetic process"/>
    <property type="evidence" value="ECO:0000318"/>
    <property type="project" value="GO_Central"/>
</dbReference>
<evidence type="ECO:0000256" key="7">
    <source>
        <dbReference type="ARBA" id="ARBA00023242"/>
    </source>
</evidence>
<evidence type="ECO:0000256" key="1">
    <source>
        <dbReference type="ARBA" id="ARBA00022490"/>
    </source>
</evidence>
<dbReference type="OMA" id="VINHYSA"/>
<keyword evidence="2 9" id="KW-0808">Transferase</keyword>
<dbReference type="GO" id="GO:0005737">
    <property type="term" value="C:cytoplasm"/>
    <property type="evidence" value="ECO:0000318"/>
    <property type="project" value="GO_Central"/>
</dbReference>
<dbReference type="CDD" id="cd01428">
    <property type="entry name" value="ADK"/>
    <property type="match status" value="1"/>
</dbReference>
<feature type="compositionally biased region" description="Low complexity" evidence="10">
    <location>
        <begin position="7"/>
        <end position="21"/>
    </location>
</feature>
<reference evidence="11" key="3">
    <citation type="submission" date="2023-03" db="UniProtKB">
        <authorList>
            <consortium name="EnsemblPlants"/>
        </authorList>
    </citation>
    <scope>IDENTIFICATION</scope>
    <source>
        <strain evidence="11">cv. Chiifu-401-42</strain>
    </source>
</reference>
<feature type="binding site" evidence="9">
    <location>
        <position position="217"/>
    </location>
    <ligand>
        <name>ATP</name>
        <dbReference type="ChEBI" id="CHEBI:30616"/>
    </ligand>
</feature>
<comment type="catalytic activity">
    <reaction evidence="9">
        <text>dCMP + ATP = dCDP + ADP</text>
        <dbReference type="Rhea" id="RHEA:25094"/>
        <dbReference type="ChEBI" id="CHEBI:30616"/>
        <dbReference type="ChEBI" id="CHEBI:57566"/>
        <dbReference type="ChEBI" id="CHEBI:58593"/>
        <dbReference type="ChEBI" id="CHEBI:456216"/>
        <dbReference type="EC" id="2.7.4.14"/>
    </reaction>
</comment>
<evidence type="ECO:0000313" key="12">
    <source>
        <dbReference type="Proteomes" id="UP000011750"/>
    </source>
</evidence>
<feature type="binding site" evidence="9">
    <location>
        <begin position="135"/>
        <end position="138"/>
    </location>
    <ligand>
        <name>a ribonucleoside 5'-phosphate</name>
        <dbReference type="ChEBI" id="CHEBI:58043"/>
    </ligand>
</feature>
<evidence type="ECO:0000256" key="3">
    <source>
        <dbReference type="ARBA" id="ARBA00022741"/>
    </source>
</evidence>
<comment type="domain">
    <text evidence="9">Consists of three domains, a large central CORE domain and two small peripheral domains, NMPbind and LID, which undergo movements during catalysis. The LID domain closes over the site of phosphoryl transfer upon ATP binding. Assembling and dissambling the active center during each catalytic cycle provides an effective means to prevent ATP hydrolysis.</text>
</comment>
<reference evidence="11 12" key="2">
    <citation type="journal article" date="2018" name="Hortic Res">
        <title>Improved Brassica rapa reference genome by single-molecule sequencing and chromosome conformation capture technologies.</title>
        <authorList>
            <person name="Zhang L."/>
            <person name="Cai X."/>
            <person name="Wu J."/>
            <person name="Liu M."/>
            <person name="Grob S."/>
            <person name="Cheng F."/>
            <person name="Liang J."/>
            <person name="Cai C."/>
            <person name="Liu Z."/>
            <person name="Liu B."/>
            <person name="Wang F."/>
            <person name="Li S."/>
            <person name="Liu F."/>
            <person name="Li X."/>
            <person name="Cheng L."/>
            <person name="Yang W."/>
            <person name="Li M.H."/>
            <person name="Grossniklaus U."/>
            <person name="Zheng H."/>
            <person name="Wang X."/>
        </authorList>
    </citation>
    <scope>NUCLEOTIDE SEQUENCE [LARGE SCALE GENOMIC DNA]</scope>
    <source>
        <strain evidence="11 12">cv. Chiifu-401-42</strain>
    </source>
</reference>
<dbReference type="HAMAP" id="MF_03172">
    <property type="entry name" value="Adenylate_kinase_UMP_CMP_kin"/>
    <property type="match status" value="1"/>
</dbReference>
<sequence>MWRRVASSLSPIISSSPSSRSLSRNQAAFGLIIRESFATEISKPEEGAKSPFITFVLGGPGSGKGTQCEKIVETFGLTHLSAGDLLRREIAMHTKNGDMILNLIKDGKIVPSEVTVKLLQKELESSNSSKFLIDGFPRTEENRVAFERIVGADPDVVLFFDCPEEEMVTRVLNRNQGRVDDNITTMKKRLKIFEALNRPVIDYYKNKGKLYTINAVGTVDDIFKQVLPIFTPFQEVYTNLCLHFSSKCLSFFHYSDIRHIHLCLT</sequence>
<dbReference type="InterPro" id="IPR006266">
    <property type="entry name" value="UMP_CMP_kinase"/>
</dbReference>
<keyword evidence="5 9" id="KW-0067">ATP-binding</keyword>
<feature type="binding site" evidence="9">
    <location>
        <position position="142"/>
    </location>
    <ligand>
        <name>CMP</name>
        <dbReference type="ChEBI" id="CHEBI:60377"/>
    </ligand>
</feature>
<comment type="function">
    <text evidence="9">Catalyzes the phosphorylation of pyrimidine nucleoside monophosphates at the expense of ATP. Plays an important role in de novo pyrimidine nucleotide biosynthesis. Has preference for UMP and CMP as phosphate acceptors.</text>
</comment>
<keyword evidence="3 9" id="KW-0547">Nucleotide-binding</keyword>
<dbReference type="GO" id="GO:0006207">
    <property type="term" value="P:'de novo' pyrimidine nucleobase biosynthetic process"/>
    <property type="evidence" value="ECO:0007669"/>
    <property type="project" value="InterPro"/>
</dbReference>
<feature type="binding site" evidence="9">
    <location>
        <begin position="61"/>
        <end position="66"/>
    </location>
    <ligand>
        <name>ATP</name>
        <dbReference type="ChEBI" id="CHEBI:30616"/>
    </ligand>
</feature>
<dbReference type="eggNOG" id="KOG3079">
    <property type="taxonomic scope" value="Eukaryota"/>
</dbReference>
<keyword evidence="6 9" id="KW-0665">Pyrimidine biosynthesis</keyword>
<dbReference type="STRING" id="51351.M4DBM3"/>
<dbReference type="EC" id="2.7.4.14" evidence="9"/>
<feature type="binding site" evidence="9">
    <location>
        <position position="174"/>
    </location>
    <ligand>
        <name>ATP</name>
        <dbReference type="ChEBI" id="CHEBI:30616"/>
    </ligand>
</feature>
<dbReference type="PROSITE" id="PS00113">
    <property type="entry name" value="ADENYLATE_KINASE"/>
    <property type="match status" value="1"/>
</dbReference>
<feature type="binding site" evidence="9">
    <location>
        <position position="189"/>
    </location>
    <ligand>
        <name>a ribonucleoside 5'-phosphate</name>
        <dbReference type="ChEBI" id="CHEBI:58043"/>
    </ligand>
</feature>
<keyword evidence="12" id="KW-1185">Reference proteome</keyword>
<evidence type="ECO:0000256" key="9">
    <source>
        <dbReference type="HAMAP-Rule" id="MF_03172"/>
    </source>
</evidence>
<feature type="region of interest" description="Disordered" evidence="10">
    <location>
        <begin position="1"/>
        <end position="21"/>
    </location>
</feature>
<dbReference type="GO" id="GO:0005524">
    <property type="term" value="F:ATP binding"/>
    <property type="evidence" value="ECO:0007669"/>
    <property type="project" value="UniProtKB-KW"/>
</dbReference>
<dbReference type="EnsemblPlants" id="Bra013883.1">
    <property type="protein sequence ID" value="Bra013883.1-P"/>
    <property type="gene ID" value="Bra013883"/>
</dbReference>
<comment type="caution">
    <text evidence="9">Lacks conserved residue(s) required for the propagation of feature annotation.</text>
</comment>
<dbReference type="InterPro" id="IPR033690">
    <property type="entry name" value="Adenylat_kinase_CS"/>
</dbReference>
<comment type="similarity">
    <text evidence="9">Belongs to the adenylate kinase family. UMP-CMP kinase subfamily.</text>
</comment>
<feature type="binding site" evidence="9">
    <location>
        <position position="178"/>
    </location>
    <ligand>
        <name>a ribonucleoside 5'-phosphate</name>
        <dbReference type="ChEBI" id="CHEBI:58043"/>
    </ligand>
</feature>
<dbReference type="PRINTS" id="PR00094">
    <property type="entry name" value="ADENYLTKNASE"/>
</dbReference>
<keyword evidence="1 9" id="KW-0963">Cytoplasm</keyword>
<comment type="cofactor">
    <cofactor evidence="9">
        <name>Mg(2+)</name>
        <dbReference type="ChEBI" id="CHEBI:18420"/>
    </cofactor>
    <text evidence="9">Binds 1 Mg(2+) ion per monomer.</text>
</comment>
<comment type="catalytic activity">
    <reaction evidence="8 9">
        <text>UMP + ATP = UDP + ADP</text>
        <dbReference type="Rhea" id="RHEA:24400"/>
        <dbReference type="ChEBI" id="CHEBI:30616"/>
        <dbReference type="ChEBI" id="CHEBI:57865"/>
        <dbReference type="ChEBI" id="CHEBI:58223"/>
        <dbReference type="ChEBI" id="CHEBI:456216"/>
        <dbReference type="EC" id="2.7.4.14"/>
    </reaction>
</comment>
<comment type="subcellular location">
    <subcellularLocation>
        <location evidence="9">Cytoplasm</location>
    </subcellularLocation>
    <subcellularLocation>
        <location evidence="9">Nucleus</location>
    </subcellularLocation>
</comment>
<dbReference type="HOGENOM" id="CLU_032354_0_1_1"/>
<dbReference type="GO" id="GO:0033862">
    <property type="term" value="F:UMP kinase activity"/>
    <property type="evidence" value="ECO:0000318"/>
    <property type="project" value="GO_Central"/>
</dbReference>
<evidence type="ECO:0000256" key="2">
    <source>
        <dbReference type="ARBA" id="ARBA00022679"/>
    </source>
</evidence>
<evidence type="ECO:0000256" key="8">
    <source>
        <dbReference type="ARBA" id="ARBA00048116"/>
    </source>
</evidence>
<dbReference type="NCBIfam" id="TIGR01359">
    <property type="entry name" value="UMP_CMP_kin_fam"/>
    <property type="match status" value="1"/>
</dbReference>
<reference evidence="11 12" key="1">
    <citation type="journal article" date="2011" name="Nat. Genet.">
        <title>The genome of the mesopolyploid crop species Brassica rapa.</title>
        <authorList>
            <consortium name="Brassica rapa Genome Sequencing Project Consortium"/>
            <person name="Wang X."/>
            <person name="Wang H."/>
            <person name="Wang J."/>
            <person name="Sun R."/>
            <person name="Wu J."/>
            <person name="Liu S."/>
            <person name="Bai Y."/>
            <person name="Mun J.H."/>
            <person name="Bancroft I."/>
            <person name="Cheng F."/>
            <person name="Huang S."/>
            <person name="Li X."/>
            <person name="Hua W."/>
            <person name="Wang J."/>
            <person name="Wang X."/>
            <person name="Freeling M."/>
            <person name="Pires J.C."/>
            <person name="Paterson A.H."/>
            <person name="Chalhoub B."/>
            <person name="Wang B."/>
            <person name="Hayward A."/>
            <person name="Sharpe A.G."/>
            <person name="Park B.S."/>
            <person name="Weisshaar B."/>
            <person name="Liu B."/>
            <person name="Li B."/>
            <person name="Liu B."/>
            <person name="Tong C."/>
            <person name="Song C."/>
            <person name="Duran C."/>
            <person name="Peng C."/>
            <person name="Geng C."/>
            <person name="Koh C."/>
            <person name="Lin C."/>
            <person name="Edwards D."/>
            <person name="Mu D."/>
            <person name="Shen D."/>
            <person name="Soumpourou E."/>
            <person name="Li F."/>
            <person name="Fraser F."/>
            <person name="Conant G."/>
            <person name="Lassalle G."/>
            <person name="King G.J."/>
            <person name="Bonnema G."/>
            <person name="Tang H."/>
            <person name="Wang H."/>
            <person name="Belcram H."/>
            <person name="Zhou H."/>
            <person name="Hirakawa H."/>
            <person name="Abe H."/>
            <person name="Guo H."/>
            <person name="Wang H."/>
            <person name="Jin H."/>
            <person name="Parkin I.A."/>
            <person name="Batley J."/>
            <person name="Kim J.S."/>
            <person name="Just J."/>
            <person name="Li J."/>
            <person name="Xu J."/>
            <person name="Deng J."/>
            <person name="Kim J.A."/>
            <person name="Li J."/>
            <person name="Yu J."/>
            <person name="Meng J."/>
            <person name="Wang J."/>
            <person name="Min J."/>
            <person name="Poulain J."/>
            <person name="Wang J."/>
            <person name="Hatakeyama K."/>
            <person name="Wu K."/>
            <person name="Wang L."/>
            <person name="Fang L."/>
            <person name="Trick M."/>
            <person name="Links M.G."/>
            <person name="Zhao M."/>
            <person name="Jin M."/>
            <person name="Ramchiary N."/>
            <person name="Drou N."/>
            <person name="Berkman P.J."/>
            <person name="Cai Q."/>
            <person name="Huang Q."/>
            <person name="Li R."/>
            <person name="Tabata S."/>
            <person name="Cheng S."/>
            <person name="Zhang S."/>
            <person name="Zhang S."/>
            <person name="Huang S."/>
            <person name="Sato S."/>
            <person name="Sun S."/>
            <person name="Kwon S.J."/>
            <person name="Choi S.R."/>
            <person name="Lee T.H."/>
            <person name="Fan W."/>
            <person name="Zhao X."/>
            <person name="Tan X."/>
            <person name="Xu X."/>
            <person name="Wang Y."/>
            <person name="Qiu Y."/>
            <person name="Yin Y."/>
            <person name="Li Y."/>
            <person name="Du Y."/>
            <person name="Liao Y."/>
            <person name="Lim Y."/>
            <person name="Narusaka Y."/>
            <person name="Wang Y."/>
            <person name="Wang Z."/>
            <person name="Li Z."/>
            <person name="Wang Z."/>
            <person name="Xiong Z."/>
            <person name="Zhang Z."/>
        </authorList>
    </citation>
    <scope>NUCLEOTIDE SEQUENCE [LARGE SCALE GENOMIC DNA]</scope>
    <source>
        <strain evidence="11 12">cv. Chiifu-401-42</strain>
    </source>
</reference>
<accession>M4DBM3</accession>
<dbReference type="InParanoid" id="M4DBM3"/>
<dbReference type="Proteomes" id="UP000011750">
    <property type="component" value="Chromosome A01"/>
</dbReference>
<organism evidence="11 12">
    <name type="scientific">Brassica campestris</name>
    <name type="common">Field mustard</name>
    <dbReference type="NCBI Taxonomy" id="3711"/>
    <lineage>
        <taxon>Eukaryota</taxon>
        <taxon>Viridiplantae</taxon>
        <taxon>Streptophyta</taxon>
        <taxon>Embryophyta</taxon>
        <taxon>Tracheophyta</taxon>
        <taxon>Spermatophyta</taxon>
        <taxon>Magnoliopsida</taxon>
        <taxon>eudicotyledons</taxon>
        <taxon>Gunneridae</taxon>
        <taxon>Pentapetalae</taxon>
        <taxon>rosids</taxon>
        <taxon>malvids</taxon>
        <taxon>Brassicales</taxon>
        <taxon>Brassicaceae</taxon>
        <taxon>Brassiceae</taxon>
        <taxon>Brassica</taxon>
    </lineage>
</organism>
<evidence type="ECO:0000256" key="6">
    <source>
        <dbReference type="ARBA" id="ARBA00022975"/>
    </source>
</evidence>
<comment type="subunit">
    <text evidence="9">Monomer.</text>
</comment>
<keyword evidence="7 9" id="KW-0539">Nucleus</keyword>
<dbReference type="GO" id="GO:0036431">
    <property type="term" value="F:dCMP kinase activity"/>
    <property type="evidence" value="ECO:0007669"/>
    <property type="project" value="RHEA"/>
</dbReference>
<dbReference type="GO" id="GO:0005634">
    <property type="term" value="C:nucleus"/>
    <property type="evidence" value="ECO:0000318"/>
    <property type="project" value="GO_Central"/>
</dbReference>
<dbReference type="GO" id="GO:0046705">
    <property type="term" value="P:CDP biosynthetic process"/>
    <property type="evidence" value="ECO:0000318"/>
    <property type="project" value="GO_Central"/>
</dbReference>
<evidence type="ECO:0000256" key="5">
    <source>
        <dbReference type="ARBA" id="ARBA00022840"/>
    </source>
</evidence>
<evidence type="ECO:0000256" key="10">
    <source>
        <dbReference type="SAM" id="MobiDB-lite"/>
    </source>
</evidence>
<dbReference type="Pfam" id="PF00406">
    <property type="entry name" value="ADK"/>
    <property type="match status" value="1"/>
</dbReference>
<dbReference type="SUPFAM" id="SSF52540">
    <property type="entry name" value="P-loop containing nucleoside triphosphate hydrolases"/>
    <property type="match status" value="1"/>
</dbReference>
<dbReference type="HAMAP" id="MF_00235">
    <property type="entry name" value="Adenylate_kinase_Adk"/>
    <property type="match status" value="1"/>
</dbReference>
<protein>
    <recommendedName>
        <fullName evidence="9">UMP-CMP kinase</fullName>
        <ecNumber evidence="9">2.7.4.14</ecNumber>
    </recommendedName>
    <alternativeName>
        <fullName evidence="9">Deoxycytidylate kinase</fullName>
        <shortName evidence="9">CK</shortName>
        <shortName evidence="9">dCMP kinase</shortName>
    </alternativeName>
    <alternativeName>
        <fullName evidence="9">Uridine monophosphate/cytidine monophosphate kinase</fullName>
        <shortName evidence="9">UMP/CMP kinase</shortName>
        <shortName evidence="9">UMP/CMPK</shortName>
    </alternativeName>
</protein>
<keyword evidence="4 9" id="KW-0418">Kinase</keyword>
<feature type="binding site" evidence="9">
    <location>
        <begin position="108"/>
        <end position="110"/>
    </location>
    <ligand>
        <name>a ribonucleoside 5'-phosphate</name>
        <dbReference type="ChEBI" id="CHEBI:58043"/>
    </ligand>
</feature>
<evidence type="ECO:0000256" key="4">
    <source>
        <dbReference type="ARBA" id="ARBA00022777"/>
    </source>
</evidence>
<dbReference type="PANTHER" id="PTHR23359">
    <property type="entry name" value="NUCLEOTIDE KINASE"/>
    <property type="match status" value="1"/>
</dbReference>
<dbReference type="InterPro" id="IPR000850">
    <property type="entry name" value="Adenylat/UMP-CMP_kin"/>
</dbReference>
<comment type="catalytic activity">
    <reaction evidence="9">
        <text>CMP + ATP = CDP + ADP</text>
        <dbReference type="Rhea" id="RHEA:11600"/>
        <dbReference type="ChEBI" id="CHEBI:30616"/>
        <dbReference type="ChEBI" id="CHEBI:58069"/>
        <dbReference type="ChEBI" id="CHEBI:60377"/>
        <dbReference type="ChEBI" id="CHEBI:456216"/>
        <dbReference type="EC" id="2.7.4.14"/>
    </reaction>
</comment>
<feature type="binding site" evidence="9">
    <location>
        <position position="87"/>
    </location>
    <ligand>
        <name>a ribonucleoside 5'-phosphate</name>
        <dbReference type="ChEBI" id="CHEBI:58043"/>
    </ligand>
</feature>
<dbReference type="AlphaFoldDB" id="M4DBM3"/>
<name>M4DBM3_BRACM</name>
<dbReference type="GO" id="GO:0036430">
    <property type="term" value="F:CMP kinase activity"/>
    <property type="evidence" value="ECO:0007669"/>
    <property type="project" value="RHEA"/>
</dbReference>
<dbReference type="Gene3D" id="3.40.50.300">
    <property type="entry name" value="P-loop containing nucleotide triphosphate hydrolases"/>
    <property type="match status" value="1"/>
</dbReference>
<evidence type="ECO:0000313" key="11">
    <source>
        <dbReference type="EnsemblPlants" id="Bra013883.1-P"/>
    </source>
</evidence>
<proteinExistence type="inferred from homology"/>
<dbReference type="Gramene" id="Bra013883.1">
    <property type="protein sequence ID" value="Bra013883.1-P"/>
    <property type="gene ID" value="Bra013883"/>
</dbReference>
<dbReference type="FunCoup" id="M4DBM3">
    <property type="interactions" value="2878"/>
</dbReference>